<name>D7E2H1_NOSA0</name>
<keyword evidence="1" id="KW-0808">Transferase</keyword>
<protein>
    <submittedName>
        <fullName evidence="1">N-6 DNA methylase</fullName>
    </submittedName>
</protein>
<dbReference type="EMBL" id="CP002059">
    <property type="protein sequence ID" value="ADI64993.1"/>
    <property type="molecule type" value="Genomic_DNA"/>
</dbReference>
<dbReference type="Proteomes" id="UP000001511">
    <property type="component" value="Chromosome"/>
</dbReference>
<keyword evidence="1" id="KW-0489">Methyltransferase</keyword>
<sequence length="34" mass="4044">MCYALNLNIHKIMLQDEFEHLPKQENMANLAKLE</sequence>
<gene>
    <name evidence="1" type="ordered locus">Aazo_3321</name>
</gene>
<reference evidence="1 2" key="1">
    <citation type="journal article" date="2010" name="PLoS ONE">
        <title>Genome erosion in a nitrogen-fixing vertically transmitted endosymbiotic multicellular cyanobacterium.</title>
        <authorList>
            <person name="Ran L."/>
            <person name="Larsson J."/>
            <person name="Vigil-Stenman T."/>
            <person name="Nylander J.A."/>
            <person name="Ininbergs K."/>
            <person name="Zheng W.W."/>
            <person name="Lapidus A."/>
            <person name="Lowry S."/>
            <person name="Haselkorn R."/>
            <person name="Bergman B."/>
        </authorList>
    </citation>
    <scope>NUCLEOTIDE SEQUENCE [LARGE SCALE GENOMIC DNA]</scope>
    <source>
        <strain evidence="1 2">0708</strain>
    </source>
</reference>
<accession>D7E2H1</accession>
<proteinExistence type="predicted"/>
<dbReference type="GO" id="GO:0008168">
    <property type="term" value="F:methyltransferase activity"/>
    <property type="evidence" value="ECO:0007669"/>
    <property type="project" value="UniProtKB-KW"/>
</dbReference>
<dbReference type="GO" id="GO:0032259">
    <property type="term" value="P:methylation"/>
    <property type="evidence" value="ECO:0007669"/>
    <property type="project" value="UniProtKB-KW"/>
</dbReference>
<evidence type="ECO:0000313" key="2">
    <source>
        <dbReference type="Proteomes" id="UP000001511"/>
    </source>
</evidence>
<keyword evidence="2" id="KW-1185">Reference proteome</keyword>
<evidence type="ECO:0000313" key="1">
    <source>
        <dbReference type="EMBL" id="ADI64993.1"/>
    </source>
</evidence>
<dbReference type="AlphaFoldDB" id="D7E2H1"/>
<dbReference type="KEGG" id="naz:Aazo_3321"/>
<dbReference type="HOGENOM" id="CLU_3374869_0_0_3"/>
<organism evidence="1 2">
    <name type="scientific">Nostoc azollae (strain 0708)</name>
    <name type="common">Anabaena azollae (strain 0708)</name>
    <dbReference type="NCBI Taxonomy" id="551115"/>
    <lineage>
        <taxon>Bacteria</taxon>
        <taxon>Bacillati</taxon>
        <taxon>Cyanobacteriota</taxon>
        <taxon>Cyanophyceae</taxon>
        <taxon>Nostocales</taxon>
        <taxon>Nostocaceae</taxon>
        <taxon>Trichormus</taxon>
    </lineage>
</organism>